<accession>A0ACB5TDF0</accession>
<sequence>MNPYSVTMQSNILIDTETQKVMAPNGLSVDFNKKLINTPTTCKTNFDTIPFGDMSELLIDASKTSLGGMFLEMLDQASANYIVHRPTVITPVRLLYKSHPHHHRSDKNSHGHNDNYNFNTIYGSSLSPTRLHPLTSPVCVMNKSFVFQNSPTEFTKRKKKSFHTTPAPMKSVYEDPELPSSWTAHNQGINNDGKQNISVSNSQTGSSFVTESANSTDQMLSQTHGFNIPLSGIYSISQFKENQFNSFIPVTPKRVINDFEIPSFEIPPQFRKEQAPNASALLRYMKITQIDFSSVARYLHRVHQVSL</sequence>
<reference evidence="1" key="1">
    <citation type="submission" date="2023-04" db="EMBL/GenBank/DDBJ databases">
        <title>Ambrosiozyma monospora NBRC 10751.</title>
        <authorList>
            <person name="Ichikawa N."/>
            <person name="Sato H."/>
            <person name="Tonouchi N."/>
        </authorList>
    </citation>
    <scope>NUCLEOTIDE SEQUENCE</scope>
    <source>
        <strain evidence="1">NBRC 10751</strain>
    </source>
</reference>
<organism evidence="1 2">
    <name type="scientific">Ambrosiozyma monospora</name>
    <name type="common">Yeast</name>
    <name type="synonym">Endomycopsis monosporus</name>
    <dbReference type="NCBI Taxonomy" id="43982"/>
    <lineage>
        <taxon>Eukaryota</taxon>
        <taxon>Fungi</taxon>
        <taxon>Dikarya</taxon>
        <taxon>Ascomycota</taxon>
        <taxon>Saccharomycotina</taxon>
        <taxon>Pichiomycetes</taxon>
        <taxon>Pichiales</taxon>
        <taxon>Pichiaceae</taxon>
        <taxon>Ambrosiozyma</taxon>
    </lineage>
</organism>
<dbReference type="Proteomes" id="UP001165064">
    <property type="component" value="Unassembled WGS sequence"/>
</dbReference>
<evidence type="ECO:0000313" key="2">
    <source>
        <dbReference type="Proteomes" id="UP001165064"/>
    </source>
</evidence>
<proteinExistence type="predicted"/>
<keyword evidence="2" id="KW-1185">Reference proteome</keyword>
<name>A0ACB5TDF0_AMBMO</name>
<protein>
    <submittedName>
        <fullName evidence="1">Unnamed protein product</fullName>
    </submittedName>
</protein>
<comment type="caution">
    <text evidence="1">The sequence shown here is derived from an EMBL/GenBank/DDBJ whole genome shotgun (WGS) entry which is preliminary data.</text>
</comment>
<evidence type="ECO:0000313" key="1">
    <source>
        <dbReference type="EMBL" id="GME86677.1"/>
    </source>
</evidence>
<gene>
    <name evidence="1" type="ORF">Amon02_000805900</name>
</gene>
<dbReference type="EMBL" id="BSXS01006959">
    <property type="protein sequence ID" value="GME86677.1"/>
    <property type="molecule type" value="Genomic_DNA"/>
</dbReference>